<dbReference type="InterPro" id="IPR003593">
    <property type="entry name" value="AAA+_ATPase"/>
</dbReference>
<reference evidence="9" key="1">
    <citation type="submission" date="2015-07" db="EMBL/GenBank/DDBJ databases">
        <title>Discovery of a poly(ethylene terephthalate assimilation.</title>
        <authorList>
            <person name="Yoshida S."/>
            <person name="Hiraga K."/>
            <person name="Takehana T."/>
            <person name="Taniguchi I."/>
            <person name="Yamaji H."/>
            <person name="Maeda Y."/>
            <person name="Toyohara K."/>
            <person name="Miyamoto K."/>
            <person name="Kimura Y."/>
            <person name="Oda K."/>
        </authorList>
    </citation>
    <scope>NUCLEOTIDE SEQUENCE [LARGE SCALE GENOMIC DNA]</scope>
    <source>
        <strain evidence="9">NBRC 110686 / TISTR 2288 / 201-F6</strain>
    </source>
</reference>
<protein>
    <submittedName>
        <fullName evidence="8">Iron(III) dicitrate transport ATP-binding protein FecE</fullName>
    </submittedName>
</protein>
<evidence type="ECO:0000256" key="4">
    <source>
        <dbReference type="ARBA" id="ARBA00022840"/>
    </source>
</evidence>
<keyword evidence="1" id="KW-0813">Transport</keyword>
<evidence type="ECO:0000256" key="3">
    <source>
        <dbReference type="ARBA" id="ARBA00022741"/>
    </source>
</evidence>
<dbReference type="InterPro" id="IPR017871">
    <property type="entry name" value="ABC_transporter-like_CS"/>
</dbReference>
<keyword evidence="9" id="KW-1185">Reference proteome</keyword>
<dbReference type="PANTHER" id="PTHR42794">
    <property type="entry name" value="HEMIN IMPORT ATP-BINDING PROTEIN HMUV"/>
    <property type="match status" value="1"/>
</dbReference>
<evidence type="ECO:0000313" key="8">
    <source>
        <dbReference type="EMBL" id="GAP35645.1"/>
    </source>
</evidence>
<accession>A0A0K8P0F0</accession>
<comment type="function">
    <text evidence="6">Part of the ABC transporter complex HmuTUV involved in hemin import. Responsible for energy coupling to the transport system.</text>
</comment>
<keyword evidence="3" id="KW-0547">Nucleotide-binding</keyword>
<evidence type="ECO:0000256" key="5">
    <source>
        <dbReference type="ARBA" id="ARBA00022967"/>
    </source>
</evidence>
<sequence>MALPPAGAVTPAGAAGVTRRAGQAGARLHASDLHLRLGGRDVLDGITLAIAPGWTAIVGPNGAGKSTLLRALAGLLRPDAGQVRLDGDDLARLAPARRAPRLAWLAQQAETSGELTVRETVELGRIAHLGLLGTPGARDAAAVDRAMALTESTDWADRRLHTLSGGERQRVLLARALATEAPCLLLDEPTTHLDAPHQVALARLFARLARDTAAPRCVVTVLHDLPIALRADRVLGLDQGRLVLDGAPHDAALRRGLERLFGGAIRLATGADGATQVMLALDGPDLERG</sequence>
<keyword evidence="5" id="KW-1278">Translocase</keyword>
<dbReference type="SUPFAM" id="SSF52540">
    <property type="entry name" value="P-loop containing nucleoside triphosphate hydrolases"/>
    <property type="match status" value="1"/>
</dbReference>
<keyword evidence="2" id="KW-1003">Cell membrane</keyword>
<feature type="domain" description="ABC transporter" evidence="7">
    <location>
        <begin position="28"/>
        <end position="264"/>
    </location>
</feature>
<dbReference type="AlphaFoldDB" id="A0A0K8P0F0"/>
<dbReference type="CDD" id="cd03214">
    <property type="entry name" value="ABC_Iron-Siderophores_B12_Hemin"/>
    <property type="match status" value="1"/>
</dbReference>
<dbReference type="GO" id="GO:0005524">
    <property type="term" value="F:ATP binding"/>
    <property type="evidence" value="ECO:0007669"/>
    <property type="project" value="UniProtKB-KW"/>
</dbReference>
<evidence type="ECO:0000256" key="1">
    <source>
        <dbReference type="ARBA" id="ARBA00022448"/>
    </source>
</evidence>
<dbReference type="PROSITE" id="PS00211">
    <property type="entry name" value="ABC_TRANSPORTER_1"/>
    <property type="match status" value="1"/>
</dbReference>
<dbReference type="InterPro" id="IPR027417">
    <property type="entry name" value="P-loop_NTPase"/>
</dbReference>
<dbReference type="RefSeq" id="WP_082368151.1">
    <property type="nucleotide sequence ID" value="NZ_BBYR01000026.1"/>
</dbReference>
<gene>
    <name evidence="8" type="ORF">ISF6_1418</name>
</gene>
<dbReference type="Pfam" id="PF00005">
    <property type="entry name" value="ABC_tran"/>
    <property type="match status" value="1"/>
</dbReference>
<dbReference type="PROSITE" id="PS50893">
    <property type="entry name" value="ABC_TRANSPORTER_2"/>
    <property type="match status" value="1"/>
</dbReference>
<evidence type="ECO:0000313" key="9">
    <source>
        <dbReference type="Proteomes" id="UP000037660"/>
    </source>
</evidence>
<organism evidence="8 9">
    <name type="scientific">Piscinibacter sakaiensis</name>
    <name type="common">Ideonella sakaiensis</name>
    <dbReference type="NCBI Taxonomy" id="1547922"/>
    <lineage>
        <taxon>Bacteria</taxon>
        <taxon>Pseudomonadati</taxon>
        <taxon>Pseudomonadota</taxon>
        <taxon>Betaproteobacteria</taxon>
        <taxon>Burkholderiales</taxon>
        <taxon>Sphaerotilaceae</taxon>
        <taxon>Piscinibacter</taxon>
    </lineage>
</organism>
<dbReference type="EMBL" id="BBYR01000026">
    <property type="protein sequence ID" value="GAP35645.1"/>
    <property type="molecule type" value="Genomic_DNA"/>
</dbReference>
<proteinExistence type="predicted"/>
<dbReference type="Gene3D" id="3.40.50.300">
    <property type="entry name" value="P-loop containing nucleotide triphosphate hydrolases"/>
    <property type="match status" value="1"/>
</dbReference>
<dbReference type="PANTHER" id="PTHR42794:SF1">
    <property type="entry name" value="HEMIN IMPORT ATP-BINDING PROTEIN HMUV"/>
    <property type="match status" value="1"/>
</dbReference>
<dbReference type="OrthoDB" id="5296765at2"/>
<evidence type="ECO:0000256" key="2">
    <source>
        <dbReference type="ARBA" id="ARBA00022475"/>
    </source>
</evidence>
<evidence type="ECO:0000259" key="7">
    <source>
        <dbReference type="PROSITE" id="PS50893"/>
    </source>
</evidence>
<dbReference type="GO" id="GO:0016887">
    <property type="term" value="F:ATP hydrolysis activity"/>
    <property type="evidence" value="ECO:0007669"/>
    <property type="project" value="InterPro"/>
</dbReference>
<dbReference type="Proteomes" id="UP000037660">
    <property type="component" value="Unassembled WGS sequence"/>
</dbReference>
<dbReference type="InterPro" id="IPR003439">
    <property type="entry name" value="ABC_transporter-like_ATP-bd"/>
</dbReference>
<keyword evidence="2" id="KW-0472">Membrane</keyword>
<reference evidence="8 9" key="2">
    <citation type="journal article" date="2016" name="Science">
        <title>A bacterium that degrades and assimilates poly(ethylene terephthalate).</title>
        <authorList>
            <person name="Yoshida S."/>
            <person name="Hiraga K."/>
            <person name="Takehana T."/>
            <person name="Taniguchi I."/>
            <person name="Yamaji H."/>
            <person name="Maeda Y."/>
            <person name="Toyohara K."/>
            <person name="Miyamoto K."/>
            <person name="Kimura Y."/>
            <person name="Oda K."/>
        </authorList>
    </citation>
    <scope>NUCLEOTIDE SEQUENCE [LARGE SCALE GENOMIC DNA]</scope>
    <source>
        <strain evidence="9">NBRC 110686 / TISTR 2288 / 201-F6</strain>
    </source>
</reference>
<dbReference type="STRING" id="1547922.ISF6_1418"/>
<keyword evidence="4 8" id="KW-0067">ATP-binding</keyword>
<name>A0A0K8P0F0_PISS1</name>
<comment type="caution">
    <text evidence="8">The sequence shown here is derived from an EMBL/GenBank/DDBJ whole genome shotgun (WGS) entry which is preliminary data.</text>
</comment>
<evidence type="ECO:0000256" key="6">
    <source>
        <dbReference type="ARBA" id="ARBA00037066"/>
    </source>
</evidence>
<dbReference type="SMART" id="SM00382">
    <property type="entry name" value="AAA"/>
    <property type="match status" value="1"/>
</dbReference>